<accession>A0A7X8TT01</accession>
<sequence>MLFVFSTFICTALLPYPIAKLEKCFSQLAVSVVMKFTKDVVMLSVKPNEPHEVGLRKVAKESLTLSLGLLSAVLGLITYFVN</sequence>
<keyword evidence="2" id="KW-1185">Reference proteome</keyword>
<dbReference type="AlphaFoldDB" id="A0A7X8TT01"/>
<comment type="caution">
    <text evidence="1">The sequence shown here is derived from an EMBL/GenBank/DDBJ whole genome shotgun (WGS) entry which is preliminary data.</text>
</comment>
<evidence type="ECO:0000313" key="1">
    <source>
        <dbReference type="EMBL" id="NLS14239.1"/>
    </source>
</evidence>
<reference evidence="1 2" key="1">
    <citation type="submission" date="2020-04" db="EMBL/GenBank/DDBJ databases">
        <title>Vibrio sp. SM6, a novel species isolated from seawater.</title>
        <authorList>
            <person name="Wang X."/>
        </authorList>
    </citation>
    <scope>NUCLEOTIDE SEQUENCE [LARGE SCALE GENOMIC DNA]</scope>
    <source>
        <strain evidence="1 2">SM6</strain>
    </source>
</reference>
<evidence type="ECO:0000313" key="2">
    <source>
        <dbReference type="Proteomes" id="UP000535589"/>
    </source>
</evidence>
<dbReference type="Proteomes" id="UP000535589">
    <property type="component" value="Unassembled WGS sequence"/>
</dbReference>
<dbReference type="EMBL" id="JABAIK010000017">
    <property type="protein sequence ID" value="NLS14239.1"/>
    <property type="molecule type" value="Genomic_DNA"/>
</dbReference>
<proteinExistence type="predicted"/>
<organism evidence="1 2">
    <name type="scientific">Vibrio agarilyticus</name>
    <dbReference type="NCBI Taxonomy" id="2726741"/>
    <lineage>
        <taxon>Bacteria</taxon>
        <taxon>Pseudomonadati</taxon>
        <taxon>Pseudomonadota</taxon>
        <taxon>Gammaproteobacteria</taxon>
        <taxon>Vibrionales</taxon>
        <taxon>Vibrionaceae</taxon>
        <taxon>Vibrio</taxon>
    </lineage>
</organism>
<name>A0A7X8TT01_9VIBR</name>
<gene>
    <name evidence="1" type="ORF">HGP28_15245</name>
</gene>
<protein>
    <submittedName>
        <fullName evidence="1">Uncharacterized protein</fullName>
    </submittedName>
</protein>